<keyword evidence="2" id="KW-1185">Reference proteome</keyword>
<name>A0ABV5FI31_9FLAO</name>
<organism evidence="1 2">
    <name type="scientific">Flavobacterium branchiarum</name>
    <dbReference type="NCBI Taxonomy" id="1114870"/>
    <lineage>
        <taxon>Bacteria</taxon>
        <taxon>Pseudomonadati</taxon>
        <taxon>Bacteroidota</taxon>
        <taxon>Flavobacteriia</taxon>
        <taxon>Flavobacteriales</taxon>
        <taxon>Flavobacteriaceae</taxon>
        <taxon>Flavobacterium</taxon>
    </lineage>
</organism>
<dbReference type="RefSeq" id="WP_290266015.1">
    <property type="nucleotide sequence ID" value="NZ_JAUFQQ010000005.1"/>
</dbReference>
<evidence type="ECO:0000313" key="1">
    <source>
        <dbReference type="EMBL" id="MFB9063185.1"/>
    </source>
</evidence>
<comment type="caution">
    <text evidence="1">The sequence shown here is derived from an EMBL/GenBank/DDBJ whole genome shotgun (WGS) entry which is preliminary data.</text>
</comment>
<reference evidence="1 2" key="1">
    <citation type="submission" date="2024-09" db="EMBL/GenBank/DDBJ databases">
        <authorList>
            <person name="Sun Q."/>
            <person name="Mori K."/>
        </authorList>
    </citation>
    <scope>NUCLEOTIDE SEQUENCE [LARGE SCALE GENOMIC DNA]</scope>
    <source>
        <strain evidence="1 2">CECT 7908</strain>
    </source>
</reference>
<protein>
    <recommendedName>
        <fullName evidence="3">Antitoxin ParD1/3/4</fullName>
    </recommendedName>
</protein>
<gene>
    <name evidence="1" type="ORF">ACFFUQ_04060</name>
</gene>
<dbReference type="EMBL" id="JBHMEX010000013">
    <property type="protein sequence ID" value="MFB9063185.1"/>
    <property type="molecule type" value="Genomic_DNA"/>
</dbReference>
<accession>A0ABV5FI31</accession>
<dbReference type="Proteomes" id="UP001589589">
    <property type="component" value="Unassembled WGS sequence"/>
</dbReference>
<sequence>MENKMSKSLSNGLQDSIDDNVLNLLRNEIQKGINSGQVEDFNPIEYLKKIKTQRETKS</sequence>
<evidence type="ECO:0008006" key="3">
    <source>
        <dbReference type="Google" id="ProtNLM"/>
    </source>
</evidence>
<proteinExistence type="predicted"/>
<evidence type="ECO:0000313" key="2">
    <source>
        <dbReference type="Proteomes" id="UP001589589"/>
    </source>
</evidence>